<dbReference type="Gene3D" id="3.50.50.60">
    <property type="entry name" value="FAD/NAD(P)-binding domain"/>
    <property type="match status" value="2"/>
</dbReference>
<evidence type="ECO:0000313" key="1">
    <source>
        <dbReference type="EMBL" id="KAH9313169.1"/>
    </source>
</evidence>
<name>A0AA38G196_TAXCH</name>
<keyword evidence="2" id="KW-1185">Reference proteome</keyword>
<dbReference type="Proteomes" id="UP000824469">
    <property type="component" value="Unassembled WGS sequence"/>
</dbReference>
<organism evidence="1 2">
    <name type="scientific">Taxus chinensis</name>
    <name type="common">Chinese yew</name>
    <name type="synonym">Taxus wallichiana var. chinensis</name>
    <dbReference type="NCBI Taxonomy" id="29808"/>
    <lineage>
        <taxon>Eukaryota</taxon>
        <taxon>Viridiplantae</taxon>
        <taxon>Streptophyta</taxon>
        <taxon>Embryophyta</taxon>
        <taxon>Tracheophyta</taxon>
        <taxon>Spermatophyta</taxon>
        <taxon>Pinopsida</taxon>
        <taxon>Pinidae</taxon>
        <taxon>Conifers II</taxon>
        <taxon>Cupressales</taxon>
        <taxon>Taxaceae</taxon>
        <taxon>Taxus</taxon>
    </lineage>
</organism>
<accession>A0AA38G196</accession>
<protein>
    <submittedName>
        <fullName evidence="1">Uncharacterized protein</fullName>
    </submittedName>
</protein>
<evidence type="ECO:0000313" key="2">
    <source>
        <dbReference type="Proteomes" id="UP000824469"/>
    </source>
</evidence>
<proteinExistence type="predicted"/>
<dbReference type="EMBL" id="JAHRHJ020000006">
    <property type="protein sequence ID" value="KAH9313169.1"/>
    <property type="molecule type" value="Genomic_DNA"/>
</dbReference>
<dbReference type="AlphaFoldDB" id="A0AA38G196"/>
<dbReference type="InterPro" id="IPR036188">
    <property type="entry name" value="FAD/NAD-bd_sf"/>
</dbReference>
<gene>
    <name evidence="1" type="ORF">KI387_028204</name>
</gene>
<comment type="caution">
    <text evidence="1">The sequence shown here is derived from an EMBL/GenBank/DDBJ whole genome shotgun (WGS) entry which is preliminary data.</text>
</comment>
<reference evidence="1 2" key="1">
    <citation type="journal article" date="2021" name="Nat. Plants">
        <title>The Taxus genome provides insights into paclitaxel biosynthesis.</title>
        <authorList>
            <person name="Xiong X."/>
            <person name="Gou J."/>
            <person name="Liao Q."/>
            <person name="Li Y."/>
            <person name="Zhou Q."/>
            <person name="Bi G."/>
            <person name="Li C."/>
            <person name="Du R."/>
            <person name="Wang X."/>
            <person name="Sun T."/>
            <person name="Guo L."/>
            <person name="Liang H."/>
            <person name="Lu P."/>
            <person name="Wu Y."/>
            <person name="Zhang Z."/>
            <person name="Ro D.K."/>
            <person name="Shang Y."/>
            <person name="Huang S."/>
            <person name="Yan J."/>
        </authorList>
    </citation>
    <scope>NUCLEOTIDE SEQUENCE [LARGE SCALE GENOMIC DNA]</scope>
    <source>
        <strain evidence="1">Ta-2019</strain>
    </source>
</reference>
<sequence length="152" mass="17321">MERQTSVESRRIRSQGSQTRFADFFLAAKAETVISGRPSLDNVSGKIMSSYKKELHHIPGYEIGVIVLYKSQTSLVWELLFQGPRVKPKMDPALEGEKMTLDVDMVLVSTGRLRYTKGPGIEELGVKLDKVIRVEVDDHFRKHLLKFMLLVM</sequence>